<name>A0ABQ9PJT0_9PEZI</name>
<organism evidence="1 2">
    <name type="scientific">Colletotrichum limetticola</name>
    <dbReference type="NCBI Taxonomy" id="1209924"/>
    <lineage>
        <taxon>Eukaryota</taxon>
        <taxon>Fungi</taxon>
        <taxon>Dikarya</taxon>
        <taxon>Ascomycota</taxon>
        <taxon>Pezizomycotina</taxon>
        <taxon>Sordariomycetes</taxon>
        <taxon>Hypocreomycetidae</taxon>
        <taxon>Glomerellales</taxon>
        <taxon>Glomerellaceae</taxon>
        <taxon>Colletotrichum</taxon>
        <taxon>Colletotrichum acutatum species complex</taxon>
    </lineage>
</organism>
<gene>
    <name evidence="1" type="ORF">CLIM01_10808</name>
</gene>
<dbReference type="EMBL" id="JARUPT010000413">
    <property type="protein sequence ID" value="KAK0371839.1"/>
    <property type="molecule type" value="Genomic_DNA"/>
</dbReference>
<dbReference type="Proteomes" id="UP001169217">
    <property type="component" value="Unassembled WGS sequence"/>
</dbReference>
<evidence type="ECO:0000313" key="2">
    <source>
        <dbReference type="Proteomes" id="UP001169217"/>
    </source>
</evidence>
<sequence length="108" mass="12281">MKNRALIRCFLLEQHHRITCGHVTSVATAVGVARREADWLLSLMLAISWLLSESRGGVPNKWVPRAGRGDEIRQIEKFLFVGLETSQYFRTTGEWSPRLVVDGSKLRC</sequence>
<protein>
    <submittedName>
        <fullName evidence="1">Uncharacterized protein</fullName>
    </submittedName>
</protein>
<proteinExistence type="predicted"/>
<comment type="caution">
    <text evidence="1">The sequence shown here is derived from an EMBL/GenBank/DDBJ whole genome shotgun (WGS) entry which is preliminary data.</text>
</comment>
<evidence type="ECO:0000313" key="1">
    <source>
        <dbReference type="EMBL" id="KAK0371839.1"/>
    </source>
</evidence>
<reference evidence="1" key="1">
    <citation type="submission" date="2023-04" db="EMBL/GenBank/DDBJ databases">
        <title>Colletotrichum limetticola genome sequence.</title>
        <authorList>
            <person name="Baroncelli R."/>
        </authorList>
    </citation>
    <scope>NUCLEOTIDE SEQUENCE</scope>
    <source>
        <strain evidence="1">KLA-Anderson</strain>
    </source>
</reference>
<accession>A0ABQ9PJT0</accession>
<keyword evidence="2" id="KW-1185">Reference proteome</keyword>